<feature type="domain" description="CheW-like" evidence="5">
    <location>
        <begin position="18"/>
        <end position="158"/>
    </location>
</feature>
<dbReference type="AlphaFoldDB" id="A0A1J5P9V2"/>
<dbReference type="PANTHER" id="PTHR22617:SF45">
    <property type="entry name" value="CHEMOTAXIS PROTEIN CHEW"/>
    <property type="match status" value="1"/>
</dbReference>
<evidence type="ECO:0000256" key="1">
    <source>
        <dbReference type="ARBA" id="ARBA00004496"/>
    </source>
</evidence>
<evidence type="ECO:0000256" key="4">
    <source>
        <dbReference type="ARBA" id="ARBA00022500"/>
    </source>
</evidence>
<evidence type="ECO:0000256" key="2">
    <source>
        <dbReference type="ARBA" id="ARBA00021483"/>
    </source>
</evidence>
<dbReference type="GO" id="GO:0006935">
    <property type="term" value="P:chemotaxis"/>
    <property type="evidence" value="ECO:0007669"/>
    <property type="project" value="UniProtKB-KW"/>
</dbReference>
<dbReference type="SMART" id="SM00260">
    <property type="entry name" value="CheW"/>
    <property type="match status" value="1"/>
</dbReference>
<dbReference type="GO" id="GO:0005829">
    <property type="term" value="C:cytosol"/>
    <property type="evidence" value="ECO:0007669"/>
    <property type="project" value="TreeGrafter"/>
</dbReference>
<dbReference type="FunFam" id="2.40.50.180:FF:000002">
    <property type="entry name" value="Chemotaxis protein CheW"/>
    <property type="match status" value="1"/>
</dbReference>
<dbReference type="PANTHER" id="PTHR22617">
    <property type="entry name" value="CHEMOTAXIS SENSOR HISTIDINE KINASE-RELATED"/>
    <property type="match status" value="1"/>
</dbReference>
<gene>
    <name evidence="6" type="primary">cheW_36</name>
    <name evidence="6" type="ORF">GALL_538570</name>
</gene>
<dbReference type="InterPro" id="IPR036061">
    <property type="entry name" value="CheW-like_dom_sf"/>
</dbReference>
<dbReference type="PROSITE" id="PS50851">
    <property type="entry name" value="CHEW"/>
    <property type="match status" value="1"/>
</dbReference>
<sequence length="165" mass="18403">MKETSNMEHKNDEANNNSREYLTFRLDKEEYGIDILKVQEIRGYEPPTRIANAPSFIKGVVNLRGTIVPIVDMRLKFNCSKADYDAFTVVIILNLHQRIVGIVVDSVSDVMGLVPEQFRAAPDIESIIDSDSIIGLGSLGERMLILLDIEKLMSAVDMGLVSESC</sequence>
<comment type="subcellular location">
    <subcellularLocation>
        <location evidence="1">Cytoplasm</location>
    </subcellularLocation>
</comment>
<dbReference type="CDD" id="cd00732">
    <property type="entry name" value="CheW"/>
    <property type="match status" value="1"/>
</dbReference>
<reference evidence="6" key="1">
    <citation type="submission" date="2016-10" db="EMBL/GenBank/DDBJ databases">
        <title>Sequence of Gallionella enrichment culture.</title>
        <authorList>
            <person name="Poehlein A."/>
            <person name="Muehling M."/>
            <person name="Daniel R."/>
        </authorList>
    </citation>
    <scope>NUCLEOTIDE SEQUENCE</scope>
</reference>
<dbReference type="SUPFAM" id="SSF50341">
    <property type="entry name" value="CheW-like"/>
    <property type="match status" value="1"/>
</dbReference>
<dbReference type="Pfam" id="PF01584">
    <property type="entry name" value="CheW"/>
    <property type="match status" value="1"/>
</dbReference>
<evidence type="ECO:0000256" key="3">
    <source>
        <dbReference type="ARBA" id="ARBA00022490"/>
    </source>
</evidence>
<organism evidence="6">
    <name type="scientific">mine drainage metagenome</name>
    <dbReference type="NCBI Taxonomy" id="410659"/>
    <lineage>
        <taxon>unclassified sequences</taxon>
        <taxon>metagenomes</taxon>
        <taxon>ecological metagenomes</taxon>
    </lineage>
</organism>
<dbReference type="Gene3D" id="2.30.30.40">
    <property type="entry name" value="SH3 Domains"/>
    <property type="match status" value="1"/>
</dbReference>
<protein>
    <recommendedName>
        <fullName evidence="2">Chemotaxis protein CheW</fullName>
    </recommendedName>
</protein>
<dbReference type="InterPro" id="IPR039315">
    <property type="entry name" value="CheW"/>
</dbReference>
<keyword evidence="4" id="KW-0145">Chemotaxis</keyword>
<dbReference type="GO" id="GO:0007165">
    <property type="term" value="P:signal transduction"/>
    <property type="evidence" value="ECO:0007669"/>
    <property type="project" value="InterPro"/>
</dbReference>
<dbReference type="InterPro" id="IPR002545">
    <property type="entry name" value="CheW-lke_dom"/>
</dbReference>
<dbReference type="EMBL" id="MLJW01007993">
    <property type="protein sequence ID" value="OIQ64591.1"/>
    <property type="molecule type" value="Genomic_DNA"/>
</dbReference>
<evidence type="ECO:0000313" key="6">
    <source>
        <dbReference type="EMBL" id="OIQ64591.1"/>
    </source>
</evidence>
<proteinExistence type="predicted"/>
<keyword evidence="3" id="KW-0963">Cytoplasm</keyword>
<evidence type="ECO:0000259" key="5">
    <source>
        <dbReference type="PROSITE" id="PS50851"/>
    </source>
</evidence>
<comment type="caution">
    <text evidence="6">The sequence shown here is derived from an EMBL/GenBank/DDBJ whole genome shotgun (WGS) entry which is preliminary data.</text>
</comment>
<name>A0A1J5P9V2_9ZZZZ</name>
<dbReference type="Gene3D" id="2.40.50.180">
    <property type="entry name" value="CheA-289, Domain 4"/>
    <property type="match status" value="1"/>
</dbReference>
<accession>A0A1J5P9V2</accession>